<evidence type="ECO:0000259" key="7">
    <source>
        <dbReference type="PROSITE" id="PS50110"/>
    </source>
</evidence>
<dbReference type="InterPro" id="IPR011006">
    <property type="entry name" value="CheY-like_superfamily"/>
</dbReference>
<accession>A0A9P4QEI2</accession>
<feature type="region of interest" description="Disordered" evidence="5">
    <location>
        <begin position="247"/>
        <end position="346"/>
    </location>
</feature>
<dbReference type="InterPro" id="IPR003661">
    <property type="entry name" value="HisK_dim/P_dom"/>
</dbReference>
<dbReference type="InterPro" id="IPR004358">
    <property type="entry name" value="Sig_transdc_His_kin-like_C"/>
</dbReference>
<feature type="domain" description="Response regulatory" evidence="7">
    <location>
        <begin position="1078"/>
        <end position="1228"/>
    </location>
</feature>
<proteinExistence type="predicted"/>
<dbReference type="Pfam" id="PF01590">
    <property type="entry name" value="GAF"/>
    <property type="match status" value="1"/>
</dbReference>
<dbReference type="SMART" id="SM00065">
    <property type="entry name" value="GAF"/>
    <property type="match status" value="1"/>
</dbReference>
<dbReference type="InterPro" id="IPR003018">
    <property type="entry name" value="GAF"/>
</dbReference>
<dbReference type="Gene3D" id="3.30.565.10">
    <property type="entry name" value="Histidine kinase-like ATPase, C-terminal domain"/>
    <property type="match status" value="1"/>
</dbReference>
<dbReference type="InterPro" id="IPR036890">
    <property type="entry name" value="HATPase_C_sf"/>
</dbReference>
<sequence length="1229" mass="134369">MTNVDVDALDARQRTAFEEHRAKDFYRYYTALKFLTGQEPAWTDLFDPIAAAAHRPVTSPDRTLTALCQLANTRLEGQRAMLFFFDSTQGYVLAEAARKANSDCAEQSENNLWLGHTVIPRGLSVCEHTVNIPLGNKGSNRLDSTAGAVHIIKDLTESVFCNRPYVSSGPKARFYAGVPIRTPRGNNIGALCVLDDKSRSVFTQEDIDFLVDLSITVMGHLELLRRGHEQQRGTDMIRGLTSFMTHSGVKKTGQDIRSRKTGQSPTTAGPPTPSYRDDRYRRLAPAVDSSKTSYSDHIGAFGGPVSTPSLRTNVPGDGNDNALPVPTTEGTSTSSLKDINSRPPDTNEEIHQVFHLAAQLIQDCVSVDGVAFLSLQSFEKYEGGTEGSPFNDEKGQPPGFDTNPANDDNIESLSLPNNNASSPQQTPRQHRLNESSILGLALPASHSSSQTIPAILKDDLHQLLERYPKGATWSLTGDQGEKIFALDSQSTSGCAHKNHDQFDFMHTGRPGDFRQPSTARQLDERDFPKLFPDAKSVSLIGLWDQSLGQWYAAAFVWTISPMRIFSWESEFHYLTALCDVIMAEVNKIQARAESNAKSGFVSSISHEMRTPLHGILGTIELLQDMVMERPITTMIGQVQACSQTLLDIIDHLLEFNNLSRSSSLNTIEHADAQVGIGRHNSTATSNAKKAPIFGEGAGETLVRITEEVVSTVVYSFHLYKQRIGIPNESQAVSVIFDVDEFVRPGCKVSMPGGAWKRMCMNIVNNALKYTASGYIHISLECVSPSGISQAPAGRELVLSVRDSGCGMSEDFRQHHLFRAFAKEDHMVEGLGLGLNLAGKIAESLGGNIKVQSRKGFGTLVRVAIPVTVNSRDIVPANCEPLTHVSIGLPDPTSESSSDALAVGRELLLNSIHNTCRSHGAKIVMLDHPGVATGVNIILDTYILQYASPTSTTYRRIVAILEADPVKPLVIICSSPASQQLLMRFPWVRNYIGPINYAMQPCGPQRLVQTVLDCLEDKKAVSVNLTKGLQAKADQHLSRKPEPSIHDEVEPIAPVLAASSAIEPSSLGNASSTVTASLQMIIVDDNPLNVRILEVYARKKGYKVVCCENGHDAVQAYKRLIEEISPTKVPDEGGGPPIQTDKPTPPLILMDINMPVMDGYEATRQIRALEQQHFNRTADEWSNTIAKIVAVTALGSAEAEQEGYRSGMDVFLTKPIKLKSLTQVIASLYE</sequence>
<dbReference type="SUPFAM" id="SSF55781">
    <property type="entry name" value="GAF domain-like"/>
    <property type="match status" value="1"/>
</dbReference>
<dbReference type="SUPFAM" id="SSF52172">
    <property type="entry name" value="CheY-like"/>
    <property type="match status" value="1"/>
</dbReference>
<dbReference type="InterPro" id="IPR036097">
    <property type="entry name" value="HisK_dim/P_sf"/>
</dbReference>
<dbReference type="Proteomes" id="UP000799441">
    <property type="component" value="Unassembled WGS sequence"/>
</dbReference>
<dbReference type="CDD" id="cd17546">
    <property type="entry name" value="REC_hyHK_CKI1_RcsC-like"/>
    <property type="match status" value="1"/>
</dbReference>
<dbReference type="CDD" id="cd00082">
    <property type="entry name" value="HisKA"/>
    <property type="match status" value="1"/>
</dbReference>
<keyword evidence="2" id="KW-0808">Transferase</keyword>
<dbReference type="PANTHER" id="PTHR43719:SF11">
    <property type="entry name" value="HISTIDINE KINASE_RESPONSE REGULATOR, PUTATIVE-RELATED"/>
    <property type="match status" value="1"/>
</dbReference>
<dbReference type="OrthoDB" id="303614at2759"/>
<feature type="domain" description="Histidine kinase" evidence="6">
    <location>
        <begin position="603"/>
        <end position="868"/>
    </location>
</feature>
<dbReference type="InterPro" id="IPR029016">
    <property type="entry name" value="GAF-like_dom_sf"/>
</dbReference>
<dbReference type="InterPro" id="IPR001789">
    <property type="entry name" value="Sig_transdc_resp-reg_receiver"/>
</dbReference>
<dbReference type="InterPro" id="IPR050956">
    <property type="entry name" value="2C_system_His_kinase"/>
</dbReference>
<dbReference type="InterPro" id="IPR005467">
    <property type="entry name" value="His_kinase_dom"/>
</dbReference>
<feature type="compositionally biased region" description="Low complexity" evidence="5">
    <location>
        <begin position="412"/>
        <end position="423"/>
    </location>
</feature>
<feature type="region of interest" description="Disordered" evidence="5">
    <location>
        <begin position="382"/>
        <end position="432"/>
    </location>
</feature>
<evidence type="ECO:0008006" key="10">
    <source>
        <dbReference type="Google" id="ProtNLM"/>
    </source>
</evidence>
<evidence type="ECO:0000259" key="6">
    <source>
        <dbReference type="PROSITE" id="PS50109"/>
    </source>
</evidence>
<evidence type="ECO:0000313" key="9">
    <source>
        <dbReference type="Proteomes" id="UP000799441"/>
    </source>
</evidence>
<dbReference type="SMART" id="SM00448">
    <property type="entry name" value="REC"/>
    <property type="match status" value="1"/>
</dbReference>
<feature type="modified residue" description="4-aspartylphosphate" evidence="4">
    <location>
        <position position="1150"/>
    </location>
</feature>
<feature type="compositionally biased region" description="Polar residues" evidence="5">
    <location>
        <begin position="328"/>
        <end position="338"/>
    </location>
</feature>
<keyword evidence="3" id="KW-0418">Kinase</keyword>
<evidence type="ECO:0000256" key="1">
    <source>
        <dbReference type="ARBA" id="ARBA00022553"/>
    </source>
</evidence>
<dbReference type="Gene3D" id="3.30.450.40">
    <property type="match status" value="1"/>
</dbReference>
<dbReference type="InterPro" id="IPR003594">
    <property type="entry name" value="HATPase_dom"/>
</dbReference>
<dbReference type="Gene3D" id="1.10.287.130">
    <property type="match status" value="1"/>
</dbReference>
<name>A0A9P4QEI2_9PEZI</name>
<dbReference type="PROSITE" id="PS50109">
    <property type="entry name" value="HIS_KIN"/>
    <property type="match status" value="1"/>
</dbReference>
<evidence type="ECO:0000256" key="5">
    <source>
        <dbReference type="SAM" id="MobiDB-lite"/>
    </source>
</evidence>
<dbReference type="PANTHER" id="PTHR43719">
    <property type="entry name" value="TWO-COMPONENT HISTIDINE KINASE"/>
    <property type="match status" value="1"/>
</dbReference>
<protein>
    <recommendedName>
        <fullName evidence="10">Histidine kinase</fullName>
    </recommendedName>
</protein>
<dbReference type="Pfam" id="PF02518">
    <property type="entry name" value="HATPase_c"/>
    <property type="match status" value="1"/>
</dbReference>
<reference evidence="8" key="1">
    <citation type="journal article" date="2020" name="Stud. Mycol.">
        <title>101 Dothideomycetes genomes: a test case for predicting lifestyles and emergence of pathogens.</title>
        <authorList>
            <person name="Haridas S."/>
            <person name="Albert R."/>
            <person name="Binder M."/>
            <person name="Bloem J."/>
            <person name="Labutti K."/>
            <person name="Salamov A."/>
            <person name="Andreopoulos B."/>
            <person name="Baker S."/>
            <person name="Barry K."/>
            <person name="Bills G."/>
            <person name="Bluhm B."/>
            <person name="Cannon C."/>
            <person name="Castanera R."/>
            <person name="Culley D."/>
            <person name="Daum C."/>
            <person name="Ezra D."/>
            <person name="Gonzalez J."/>
            <person name="Henrissat B."/>
            <person name="Kuo A."/>
            <person name="Liang C."/>
            <person name="Lipzen A."/>
            <person name="Lutzoni F."/>
            <person name="Magnuson J."/>
            <person name="Mondo S."/>
            <person name="Nolan M."/>
            <person name="Ohm R."/>
            <person name="Pangilinan J."/>
            <person name="Park H.-J."/>
            <person name="Ramirez L."/>
            <person name="Alfaro M."/>
            <person name="Sun H."/>
            <person name="Tritt A."/>
            <person name="Yoshinaga Y."/>
            <person name="Zwiers L.-H."/>
            <person name="Turgeon B."/>
            <person name="Goodwin S."/>
            <person name="Spatafora J."/>
            <person name="Crous P."/>
            <person name="Grigoriev I."/>
        </authorList>
    </citation>
    <scope>NUCLEOTIDE SEQUENCE</scope>
    <source>
        <strain evidence="8">CBS 116435</strain>
    </source>
</reference>
<dbReference type="Pfam" id="PF00072">
    <property type="entry name" value="Response_reg"/>
    <property type="match status" value="1"/>
</dbReference>
<evidence type="ECO:0000313" key="8">
    <source>
        <dbReference type="EMBL" id="KAF2723232.1"/>
    </source>
</evidence>
<dbReference type="SMART" id="SM00388">
    <property type="entry name" value="HisKA"/>
    <property type="match status" value="1"/>
</dbReference>
<gene>
    <name evidence="8" type="ORF">K431DRAFT_344803</name>
</gene>
<dbReference type="SMART" id="SM00387">
    <property type="entry name" value="HATPase_c"/>
    <property type="match status" value="1"/>
</dbReference>
<dbReference type="PROSITE" id="PS50110">
    <property type="entry name" value="RESPONSE_REGULATORY"/>
    <property type="match status" value="1"/>
</dbReference>
<keyword evidence="1 4" id="KW-0597">Phosphoprotein</keyword>
<dbReference type="SUPFAM" id="SSF55874">
    <property type="entry name" value="ATPase domain of HSP90 chaperone/DNA topoisomerase II/histidine kinase"/>
    <property type="match status" value="1"/>
</dbReference>
<dbReference type="SUPFAM" id="SSF47384">
    <property type="entry name" value="Homodimeric domain of signal transducing histidine kinase"/>
    <property type="match status" value="1"/>
</dbReference>
<evidence type="ECO:0000256" key="3">
    <source>
        <dbReference type="ARBA" id="ARBA00022777"/>
    </source>
</evidence>
<dbReference type="EMBL" id="MU003777">
    <property type="protein sequence ID" value="KAF2723232.1"/>
    <property type="molecule type" value="Genomic_DNA"/>
</dbReference>
<dbReference type="Gene3D" id="3.40.50.2300">
    <property type="match status" value="1"/>
</dbReference>
<evidence type="ECO:0000256" key="4">
    <source>
        <dbReference type="PROSITE-ProRule" id="PRU00169"/>
    </source>
</evidence>
<dbReference type="PRINTS" id="PR00344">
    <property type="entry name" value="BCTRLSENSOR"/>
</dbReference>
<dbReference type="GO" id="GO:0000155">
    <property type="term" value="F:phosphorelay sensor kinase activity"/>
    <property type="evidence" value="ECO:0007669"/>
    <property type="project" value="InterPro"/>
</dbReference>
<dbReference type="Pfam" id="PF00512">
    <property type="entry name" value="HisKA"/>
    <property type="match status" value="1"/>
</dbReference>
<evidence type="ECO:0000256" key="2">
    <source>
        <dbReference type="ARBA" id="ARBA00022679"/>
    </source>
</evidence>
<dbReference type="AlphaFoldDB" id="A0A9P4QEI2"/>
<organism evidence="8 9">
    <name type="scientific">Polychaeton citri CBS 116435</name>
    <dbReference type="NCBI Taxonomy" id="1314669"/>
    <lineage>
        <taxon>Eukaryota</taxon>
        <taxon>Fungi</taxon>
        <taxon>Dikarya</taxon>
        <taxon>Ascomycota</taxon>
        <taxon>Pezizomycotina</taxon>
        <taxon>Dothideomycetes</taxon>
        <taxon>Dothideomycetidae</taxon>
        <taxon>Capnodiales</taxon>
        <taxon>Capnodiaceae</taxon>
        <taxon>Polychaeton</taxon>
    </lineage>
</organism>
<keyword evidence="9" id="KW-1185">Reference proteome</keyword>
<comment type="caution">
    <text evidence="8">The sequence shown here is derived from an EMBL/GenBank/DDBJ whole genome shotgun (WGS) entry which is preliminary data.</text>
</comment>